<evidence type="ECO:0000256" key="1">
    <source>
        <dbReference type="ARBA" id="ARBA00023015"/>
    </source>
</evidence>
<dbReference type="Proteomes" id="UP000054011">
    <property type="component" value="Unassembled WGS sequence"/>
</dbReference>
<reference evidence="4 5" key="1">
    <citation type="submission" date="2015-11" db="EMBL/GenBank/DDBJ databases">
        <title>Genome-wide analysis reveals the secondary metabolome in Streptomyces kanasensis ZX01.</title>
        <authorList>
            <person name="Zhang G."/>
            <person name="Han L."/>
            <person name="Feng J."/>
            <person name="Zhang X."/>
        </authorList>
    </citation>
    <scope>NUCLEOTIDE SEQUENCE [LARGE SCALE GENOMIC DNA]</scope>
    <source>
        <strain evidence="4 5">ZX01</strain>
    </source>
</reference>
<evidence type="ECO:0000313" key="4">
    <source>
        <dbReference type="EMBL" id="KUH36833.1"/>
    </source>
</evidence>
<dbReference type="InterPro" id="IPR041916">
    <property type="entry name" value="Anti_sigma_zinc_sf"/>
</dbReference>
<sequence>MARPERHDAVGAFALGALEPYDALCCAEHLTRCGACAARLAEFAEVARALAQLTGRAPLAPPPRRAAPRGARPAAARSVGVRLVVLRPRGGRSRAWRPTTWGAPGRHVRRWLVRGRAPGA</sequence>
<dbReference type="Gene3D" id="1.10.10.1320">
    <property type="entry name" value="Anti-sigma factor, zinc-finger domain"/>
    <property type="match status" value="1"/>
</dbReference>
<protein>
    <recommendedName>
        <fullName evidence="6">Zinc-finger domain-containing protein</fullName>
    </recommendedName>
</protein>
<evidence type="ECO:0000256" key="2">
    <source>
        <dbReference type="ARBA" id="ARBA00023163"/>
    </source>
</evidence>
<accession>A0A124EC85</accession>
<evidence type="ECO:0000313" key="5">
    <source>
        <dbReference type="Proteomes" id="UP000054011"/>
    </source>
</evidence>
<gene>
    <name evidence="4" type="ORF">ATE80_21615</name>
</gene>
<evidence type="ECO:0000256" key="3">
    <source>
        <dbReference type="SAM" id="MobiDB-lite"/>
    </source>
</evidence>
<proteinExistence type="predicted"/>
<organism evidence="4 5">
    <name type="scientific">Streptomyces kanasensis</name>
    <dbReference type="NCBI Taxonomy" id="936756"/>
    <lineage>
        <taxon>Bacteria</taxon>
        <taxon>Bacillati</taxon>
        <taxon>Actinomycetota</taxon>
        <taxon>Actinomycetes</taxon>
        <taxon>Kitasatosporales</taxon>
        <taxon>Streptomycetaceae</taxon>
        <taxon>Streptomyces</taxon>
    </lineage>
</organism>
<keyword evidence="2" id="KW-0804">Transcription</keyword>
<keyword evidence="1" id="KW-0805">Transcription regulation</keyword>
<keyword evidence="5" id="KW-1185">Reference proteome</keyword>
<dbReference type="RefSeq" id="WP_058943909.1">
    <property type="nucleotide sequence ID" value="NZ_LNSV01000063.1"/>
</dbReference>
<name>A0A124EC85_9ACTN</name>
<feature type="region of interest" description="Disordered" evidence="3">
    <location>
        <begin position="54"/>
        <end position="74"/>
    </location>
</feature>
<dbReference type="EMBL" id="LNSV01000063">
    <property type="protein sequence ID" value="KUH36833.1"/>
    <property type="molecule type" value="Genomic_DNA"/>
</dbReference>
<dbReference type="AlphaFoldDB" id="A0A124EC85"/>
<evidence type="ECO:0008006" key="6">
    <source>
        <dbReference type="Google" id="ProtNLM"/>
    </source>
</evidence>
<dbReference type="OrthoDB" id="5185837at2"/>
<comment type="caution">
    <text evidence="4">The sequence shown here is derived from an EMBL/GenBank/DDBJ whole genome shotgun (WGS) entry which is preliminary data.</text>
</comment>